<dbReference type="AlphaFoldDB" id="A0A1A8HD74"/>
<gene>
    <name evidence="1" type="primary">Nfu_g_1_003588</name>
</gene>
<sequence length="64" mass="6995">PQFATVRLTSSSVQFSLFILASNHKKSHVTAQSKHSSTVQFISSWDSSCSEGRAACPIIRSLQI</sequence>
<protein>
    <submittedName>
        <fullName evidence="1">Uncharacterized protein</fullName>
    </submittedName>
</protein>
<dbReference type="EMBL" id="HAEC01013939">
    <property type="protein sequence ID" value="SBQ82156.1"/>
    <property type="molecule type" value="Transcribed_RNA"/>
</dbReference>
<feature type="non-terminal residue" evidence="1">
    <location>
        <position position="64"/>
    </location>
</feature>
<evidence type="ECO:0000313" key="1">
    <source>
        <dbReference type="EMBL" id="SBQ82156.1"/>
    </source>
</evidence>
<organism evidence="1">
    <name type="scientific">Nothobranchius korthausae</name>
    <dbReference type="NCBI Taxonomy" id="1143690"/>
    <lineage>
        <taxon>Eukaryota</taxon>
        <taxon>Metazoa</taxon>
        <taxon>Chordata</taxon>
        <taxon>Craniata</taxon>
        <taxon>Vertebrata</taxon>
        <taxon>Euteleostomi</taxon>
        <taxon>Actinopterygii</taxon>
        <taxon>Neopterygii</taxon>
        <taxon>Teleostei</taxon>
        <taxon>Neoteleostei</taxon>
        <taxon>Acanthomorphata</taxon>
        <taxon>Ovalentaria</taxon>
        <taxon>Atherinomorphae</taxon>
        <taxon>Cyprinodontiformes</taxon>
        <taxon>Nothobranchiidae</taxon>
        <taxon>Nothobranchius</taxon>
    </lineage>
</organism>
<reference evidence="1" key="1">
    <citation type="submission" date="2016-05" db="EMBL/GenBank/DDBJ databases">
        <authorList>
            <person name="Lavstsen T."/>
            <person name="Jespersen J.S."/>
        </authorList>
    </citation>
    <scope>NUCLEOTIDE SEQUENCE</scope>
    <source>
        <tissue evidence="1">Brain</tissue>
    </source>
</reference>
<proteinExistence type="predicted"/>
<feature type="non-terminal residue" evidence="1">
    <location>
        <position position="1"/>
    </location>
</feature>
<accession>A0A1A8HD74</accession>
<name>A0A1A8HD74_9TELE</name>
<reference evidence="1" key="2">
    <citation type="submission" date="2016-06" db="EMBL/GenBank/DDBJ databases">
        <title>The genome of a short-lived fish provides insights into sex chromosome evolution and the genetic control of aging.</title>
        <authorList>
            <person name="Reichwald K."/>
            <person name="Felder M."/>
            <person name="Petzold A."/>
            <person name="Koch P."/>
            <person name="Groth M."/>
            <person name="Platzer M."/>
        </authorList>
    </citation>
    <scope>NUCLEOTIDE SEQUENCE</scope>
    <source>
        <tissue evidence="1">Brain</tissue>
    </source>
</reference>